<sequence length="114" mass="12490">MNFDDTVNGIARPAIGFFLGLAMGYTVELAGSTGWWIALGFSAFVAFLFGLVILFDSAMHRFFDRIGWGTGVMAAKNKARAGKSHWFVRFGWVFGMIIGFAAVFILPEGALAWL</sequence>
<reference evidence="2 3" key="1">
    <citation type="submission" date="2024-04" db="EMBL/GenBank/DDBJ databases">
        <title>Phylogenomic analyses of a clade within the roseobacter group suggest taxonomic reassignments of species of the genera Aestuariivita, Citreicella, Loktanella, Nautella, Pelagibaca, Ruegeria, Thalassobius, Thiobacimonas and Tropicibacter, and the proposal o.</title>
        <authorList>
            <person name="Jeon C.O."/>
        </authorList>
    </citation>
    <scope>NUCLEOTIDE SEQUENCE [LARGE SCALE GENOMIC DNA]</scope>
    <source>
        <strain evidence="2 3">G8-12</strain>
    </source>
</reference>
<evidence type="ECO:0000313" key="3">
    <source>
        <dbReference type="Proteomes" id="UP001451782"/>
    </source>
</evidence>
<dbReference type="Proteomes" id="UP001451782">
    <property type="component" value="Chromosome"/>
</dbReference>
<gene>
    <name evidence="2" type="ORF">AABB28_17655</name>
</gene>
<proteinExistence type="predicted"/>
<name>A0AAN0NET6_9RHOB</name>
<feature type="transmembrane region" description="Helical" evidence="1">
    <location>
        <begin position="33"/>
        <end position="55"/>
    </location>
</feature>
<keyword evidence="1" id="KW-0812">Transmembrane</keyword>
<dbReference type="EMBL" id="CP151762">
    <property type="protein sequence ID" value="WZU63631.1"/>
    <property type="molecule type" value="Genomic_DNA"/>
</dbReference>
<feature type="transmembrane region" description="Helical" evidence="1">
    <location>
        <begin position="9"/>
        <end position="27"/>
    </location>
</feature>
<protein>
    <submittedName>
        <fullName evidence="2">Uncharacterized protein</fullName>
    </submittedName>
</protein>
<keyword evidence="3" id="KW-1185">Reference proteome</keyword>
<dbReference type="AlphaFoldDB" id="A0AAN0NET6"/>
<dbReference type="RefSeq" id="WP_342070007.1">
    <property type="nucleotide sequence ID" value="NZ_CP151762.1"/>
</dbReference>
<feature type="transmembrane region" description="Helical" evidence="1">
    <location>
        <begin position="86"/>
        <end position="106"/>
    </location>
</feature>
<keyword evidence="1" id="KW-1133">Transmembrane helix</keyword>
<accession>A0AAN0NET6</accession>
<keyword evidence="1" id="KW-0472">Membrane</keyword>
<dbReference type="KEGG" id="yag:AABB28_17655"/>
<evidence type="ECO:0000256" key="1">
    <source>
        <dbReference type="SAM" id="Phobius"/>
    </source>
</evidence>
<evidence type="ECO:0000313" key="2">
    <source>
        <dbReference type="EMBL" id="WZU63631.1"/>
    </source>
</evidence>
<organism evidence="2 3">
    <name type="scientific">Yoonia algicola</name>
    <dbReference type="NCBI Taxonomy" id="3137368"/>
    <lineage>
        <taxon>Bacteria</taxon>
        <taxon>Pseudomonadati</taxon>
        <taxon>Pseudomonadota</taxon>
        <taxon>Alphaproteobacteria</taxon>
        <taxon>Rhodobacterales</taxon>
        <taxon>Paracoccaceae</taxon>
        <taxon>Yoonia</taxon>
    </lineage>
</organism>